<feature type="transmembrane region" description="Helical" evidence="2">
    <location>
        <begin position="203"/>
        <end position="221"/>
    </location>
</feature>
<dbReference type="EMBL" id="CACSHJ010000095">
    <property type="protein sequence ID" value="CAA0397060.1"/>
    <property type="molecule type" value="Genomic_DNA"/>
</dbReference>
<evidence type="ECO:0000313" key="5">
    <source>
        <dbReference type="Proteomes" id="UP000434276"/>
    </source>
</evidence>
<organism evidence="4 5">
    <name type="scientific">Arabidopsis thaliana</name>
    <name type="common">Mouse-ear cress</name>
    <dbReference type="NCBI Taxonomy" id="3702"/>
    <lineage>
        <taxon>Eukaryota</taxon>
        <taxon>Viridiplantae</taxon>
        <taxon>Streptophyta</taxon>
        <taxon>Embryophyta</taxon>
        <taxon>Tracheophyta</taxon>
        <taxon>Spermatophyta</taxon>
        <taxon>Magnoliopsida</taxon>
        <taxon>eudicotyledons</taxon>
        <taxon>Gunneridae</taxon>
        <taxon>Pentapetalae</taxon>
        <taxon>rosids</taxon>
        <taxon>malvids</taxon>
        <taxon>Brassicales</taxon>
        <taxon>Brassicaceae</taxon>
        <taxon>Camelineae</taxon>
        <taxon>Arabidopsis</taxon>
    </lineage>
</organism>
<dbReference type="PANTHER" id="PTHR12683:SF13">
    <property type="entry name" value="CDK-ACTIVATING KINASE ASSEMBLY FACTOR MAT1"/>
    <property type="match status" value="1"/>
</dbReference>
<dbReference type="InterPro" id="IPR015877">
    <property type="entry name" value="MAT1_centre"/>
</dbReference>
<dbReference type="ExpressionAtlas" id="A0A5S9XXQ9">
    <property type="expression patterns" value="baseline and differential"/>
</dbReference>
<sequence length="222" mass="24876">MSEGESLRCILRSDLFLSLHIMLACANDTIDGKRSFHHLKTTMTTWKKWSAWVSFTCAPYFLYSCKTRPMYILPSIPPVFDLIDGINVEAIEQKIKRYSKENAEQIMINRARKAEELTAALAACKAKPPQTDADTSSNHGVTAGATYGQASRPTGMGPQPVPIVGGAERQHYAMEDEATRRMKAERAGGFSLEISKRRALEEAFASIWFTVFYSCGWFVLYS</sequence>
<evidence type="ECO:0000256" key="1">
    <source>
        <dbReference type="SAM" id="MobiDB-lite"/>
    </source>
</evidence>
<keyword evidence="2" id="KW-1133">Transmembrane helix</keyword>
<proteinExistence type="predicted"/>
<keyword evidence="2" id="KW-0812">Transmembrane</keyword>
<dbReference type="Proteomes" id="UP000434276">
    <property type="component" value="Unassembled WGS sequence"/>
</dbReference>
<dbReference type="OrthoDB" id="5963at2759"/>
<feature type="domain" description="MAT1 centre" evidence="3">
    <location>
        <begin position="79"/>
        <end position="121"/>
    </location>
</feature>
<reference evidence="4 5" key="1">
    <citation type="submission" date="2019-12" db="EMBL/GenBank/DDBJ databases">
        <authorList>
            <person name="Jiao W.-B."/>
            <person name="Schneeberger K."/>
        </authorList>
    </citation>
    <scope>NUCLEOTIDE SEQUENCE [LARGE SCALE GENOMIC DNA]</scope>
    <source>
        <strain evidence="5">cv. C24</strain>
    </source>
</reference>
<dbReference type="PANTHER" id="PTHR12683">
    <property type="entry name" value="CDK-ACTIVATING KINASE ASSEMBLY FACTOR MAT1"/>
    <property type="match status" value="1"/>
</dbReference>
<dbReference type="AlphaFoldDB" id="A0A5S9XXQ9"/>
<name>A0A5S9XXQ9_ARATH</name>
<accession>A0A5S9XXQ9</accession>
<gene>
    <name evidence="4" type="ORF">C24_LOCUS19775</name>
</gene>
<feature type="region of interest" description="Disordered" evidence="1">
    <location>
        <begin position="128"/>
        <end position="157"/>
    </location>
</feature>
<evidence type="ECO:0000313" key="4">
    <source>
        <dbReference type="EMBL" id="CAA0397060.1"/>
    </source>
</evidence>
<dbReference type="Pfam" id="PF06391">
    <property type="entry name" value="MAT1"/>
    <property type="match status" value="1"/>
</dbReference>
<keyword evidence="2" id="KW-0472">Membrane</keyword>
<protein>
    <recommendedName>
        <fullName evidence="3">MAT1 centre domain-containing protein</fullName>
    </recommendedName>
</protein>
<evidence type="ECO:0000259" key="3">
    <source>
        <dbReference type="Pfam" id="PF06391"/>
    </source>
</evidence>
<evidence type="ECO:0000256" key="2">
    <source>
        <dbReference type="SAM" id="Phobius"/>
    </source>
</evidence>